<protein>
    <submittedName>
        <fullName evidence="1">Uncharacterized protein</fullName>
    </submittedName>
</protein>
<reference evidence="1" key="1">
    <citation type="journal article" date="2015" name="Nature">
        <title>Complex archaea that bridge the gap between prokaryotes and eukaryotes.</title>
        <authorList>
            <person name="Spang A."/>
            <person name="Saw J.H."/>
            <person name="Jorgensen S.L."/>
            <person name="Zaremba-Niedzwiedzka K."/>
            <person name="Martijn J."/>
            <person name="Lind A.E."/>
            <person name="van Eijk R."/>
            <person name="Schleper C."/>
            <person name="Guy L."/>
            <person name="Ettema T.J."/>
        </authorList>
    </citation>
    <scope>NUCLEOTIDE SEQUENCE</scope>
</reference>
<name>A0A0F9KP81_9ZZZZ</name>
<sequence length="59" mass="6610">MSTICTATLTMERTTPGAVLYKNVKEGQVVTTLYLRKDGLTQPYPGEIQMTISRQDDED</sequence>
<evidence type="ECO:0000313" key="1">
    <source>
        <dbReference type="EMBL" id="KKM83733.1"/>
    </source>
</evidence>
<organism evidence="1">
    <name type="scientific">marine sediment metagenome</name>
    <dbReference type="NCBI Taxonomy" id="412755"/>
    <lineage>
        <taxon>unclassified sequences</taxon>
        <taxon>metagenomes</taxon>
        <taxon>ecological metagenomes</taxon>
    </lineage>
</organism>
<comment type="caution">
    <text evidence="1">The sequence shown here is derived from an EMBL/GenBank/DDBJ whole genome shotgun (WGS) entry which is preliminary data.</text>
</comment>
<dbReference type="EMBL" id="LAZR01007670">
    <property type="protein sequence ID" value="KKM83733.1"/>
    <property type="molecule type" value="Genomic_DNA"/>
</dbReference>
<accession>A0A0F9KP81</accession>
<proteinExistence type="predicted"/>
<dbReference type="AlphaFoldDB" id="A0A0F9KP81"/>
<gene>
    <name evidence="1" type="ORF">LCGC14_1306330</name>
</gene>